<reference evidence="2 3" key="1">
    <citation type="submission" date="2019-05" db="EMBL/GenBank/DDBJ databases">
        <title>Another draft genome of Portunus trituberculatus and its Hox gene families provides insights of decapod evolution.</title>
        <authorList>
            <person name="Jeong J.-H."/>
            <person name="Song I."/>
            <person name="Kim S."/>
            <person name="Choi T."/>
            <person name="Kim D."/>
            <person name="Ryu S."/>
            <person name="Kim W."/>
        </authorList>
    </citation>
    <scope>NUCLEOTIDE SEQUENCE [LARGE SCALE GENOMIC DNA]</scope>
    <source>
        <tissue evidence="2">Muscle</tissue>
    </source>
</reference>
<accession>A0A5B7G7Z0</accession>
<feature type="compositionally biased region" description="Low complexity" evidence="1">
    <location>
        <begin position="251"/>
        <end position="264"/>
    </location>
</feature>
<feature type="compositionally biased region" description="Pro residues" evidence="1">
    <location>
        <begin position="85"/>
        <end position="100"/>
    </location>
</feature>
<protein>
    <submittedName>
        <fullName evidence="2">Uncharacterized protein</fullName>
    </submittedName>
</protein>
<dbReference type="AlphaFoldDB" id="A0A5B7G7Z0"/>
<proteinExistence type="predicted"/>
<evidence type="ECO:0000313" key="2">
    <source>
        <dbReference type="EMBL" id="MPC53333.1"/>
    </source>
</evidence>
<feature type="region of interest" description="Disordered" evidence="1">
    <location>
        <begin position="1"/>
        <end position="173"/>
    </location>
</feature>
<feature type="compositionally biased region" description="Basic and acidic residues" evidence="1">
    <location>
        <begin position="428"/>
        <end position="442"/>
    </location>
</feature>
<feature type="region of interest" description="Disordered" evidence="1">
    <location>
        <begin position="510"/>
        <end position="581"/>
    </location>
</feature>
<feature type="compositionally biased region" description="Pro residues" evidence="1">
    <location>
        <begin position="546"/>
        <end position="555"/>
    </location>
</feature>
<evidence type="ECO:0000256" key="1">
    <source>
        <dbReference type="SAM" id="MobiDB-lite"/>
    </source>
</evidence>
<feature type="compositionally biased region" description="Gly residues" evidence="1">
    <location>
        <begin position="526"/>
        <end position="542"/>
    </location>
</feature>
<feature type="compositionally biased region" description="Basic and acidic residues" evidence="1">
    <location>
        <begin position="403"/>
        <end position="416"/>
    </location>
</feature>
<dbReference type="OrthoDB" id="337660at2759"/>
<keyword evidence="3" id="KW-1185">Reference proteome</keyword>
<gene>
    <name evidence="2" type="ORF">E2C01_047222</name>
</gene>
<name>A0A5B7G7Z0_PORTR</name>
<evidence type="ECO:0000313" key="3">
    <source>
        <dbReference type="Proteomes" id="UP000324222"/>
    </source>
</evidence>
<organism evidence="2 3">
    <name type="scientific">Portunus trituberculatus</name>
    <name type="common">Swimming crab</name>
    <name type="synonym">Neptunus trituberculatus</name>
    <dbReference type="NCBI Taxonomy" id="210409"/>
    <lineage>
        <taxon>Eukaryota</taxon>
        <taxon>Metazoa</taxon>
        <taxon>Ecdysozoa</taxon>
        <taxon>Arthropoda</taxon>
        <taxon>Crustacea</taxon>
        <taxon>Multicrustacea</taxon>
        <taxon>Malacostraca</taxon>
        <taxon>Eumalacostraca</taxon>
        <taxon>Eucarida</taxon>
        <taxon>Decapoda</taxon>
        <taxon>Pleocyemata</taxon>
        <taxon>Brachyura</taxon>
        <taxon>Eubrachyura</taxon>
        <taxon>Portunoidea</taxon>
        <taxon>Portunidae</taxon>
        <taxon>Portuninae</taxon>
        <taxon>Portunus</taxon>
    </lineage>
</organism>
<feature type="compositionally biased region" description="Basic and acidic residues" evidence="1">
    <location>
        <begin position="1"/>
        <end position="10"/>
    </location>
</feature>
<dbReference type="EMBL" id="VSRR010011547">
    <property type="protein sequence ID" value="MPC53333.1"/>
    <property type="molecule type" value="Genomic_DNA"/>
</dbReference>
<sequence length="619" mass="68285">MLKWRVRGDMDDTNPSLKTMVTPECPPCSSVTPSTASVTQSHASDSLSALPPPPAPPNKSFLHQSFVTGSSPSLQYYDGRGSRPSLPPTPFHGPLSPPSGPRYYESQGRYSLPPPTYEEPLDPAAEDPRCYNGRYSLPLPTYEEPSRPSGEDSGPSYYDCKGRISPPLPMYEVPRSPLRVEESVYEACPGNEDAEERPQGGGGGAYDAPPSHYACPGNNAAVTPHRARDEHVQGASRTACDAVHISTTTTTTTTTTTSTGTNTTEQDEWRRASRSNSGSYGTGKRRPRPRYYFGTMPSIRPNCSSNSFTHYSTPRGNRPVLPRPPLPAQFLSESHDDAADPLQHYDFPKKRVAACDSPTQGDEYEDLSPYIVSREQRSAAAKDQKTQGVRGNVLRRLRAFMLRDEAGKDRKPPKEPRKCKRTISLRKQTKEDKHKAKDKTEAQEEYQSLDLPRDNLKEALDLSVGRGCRRKEDGRPRGERWRGLFHTVREKLSPPQRPSVFWVVLTAQESGKENGETEALTEEGVSGAGGGGGDPAGGGGEGSPQKSPPPSPQPPQTQTIYHTFPRRRSRPPRLPLRTSPLTSTAIPDGAYVHLFPFMVSWQPPPLYTRVSTYVCLRFL</sequence>
<comment type="caution">
    <text evidence="2">The sequence shown here is derived from an EMBL/GenBank/DDBJ whole genome shotgun (WGS) entry which is preliminary data.</text>
</comment>
<feature type="compositionally biased region" description="Polar residues" evidence="1">
    <location>
        <begin position="29"/>
        <end position="45"/>
    </location>
</feature>
<feature type="region of interest" description="Disordered" evidence="1">
    <location>
        <begin position="403"/>
        <end position="447"/>
    </location>
</feature>
<feature type="compositionally biased region" description="Polar residues" evidence="1">
    <location>
        <begin position="61"/>
        <end position="74"/>
    </location>
</feature>
<feature type="region of interest" description="Disordered" evidence="1">
    <location>
        <begin position="189"/>
        <end position="209"/>
    </location>
</feature>
<feature type="region of interest" description="Disordered" evidence="1">
    <location>
        <begin position="251"/>
        <end position="290"/>
    </location>
</feature>
<dbReference type="Proteomes" id="UP000324222">
    <property type="component" value="Unassembled WGS sequence"/>
</dbReference>